<evidence type="ECO:0000259" key="4">
    <source>
        <dbReference type="Pfam" id="PF05193"/>
    </source>
</evidence>
<name>D9QR74_ACEAZ</name>
<keyword evidence="6" id="KW-1185">Reference proteome</keyword>
<organism evidence="5 6">
    <name type="scientific">Acetohalobium arabaticum (strain ATCC 49924 / DSM 5501 / Z-7288)</name>
    <dbReference type="NCBI Taxonomy" id="574087"/>
    <lineage>
        <taxon>Bacteria</taxon>
        <taxon>Bacillati</taxon>
        <taxon>Bacillota</taxon>
        <taxon>Clostridia</taxon>
        <taxon>Halanaerobiales</taxon>
        <taxon>Halobacteroidaceae</taxon>
        <taxon>Acetohalobium</taxon>
    </lineage>
</organism>
<accession>D9QR74</accession>
<dbReference type="KEGG" id="aar:Acear_1507"/>
<dbReference type="eggNOG" id="COG0612">
    <property type="taxonomic scope" value="Bacteria"/>
</dbReference>
<evidence type="ECO:0000259" key="3">
    <source>
        <dbReference type="Pfam" id="PF00675"/>
    </source>
</evidence>
<dbReference type="PANTHER" id="PTHR11851:SF49">
    <property type="entry name" value="MITOCHONDRIAL-PROCESSING PEPTIDASE SUBUNIT ALPHA"/>
    <property type="match status" value="1"/>
</dbReference>
<dbReference type="EMBL" id="CP002105">
    <property type="protein sequence ID" value="ADL13015.1"/>
    <property type="molecule type" value="Genomic_DNA"/>
</dbReference>
<dbReference type="InterPro" id="IPR011249">
    <property type="entry name" value="Metalloenz_LuxS/M16"/>
</dbReference>
<dbReference type="STRING" id="574087.Acear_1507"/>
<evidence type="ECO:0000313" key="5">
    <source>
        <dbReference type="EMBL" id="ADL13015.1"/>
    </source>
</evidence>
<comment type="similarity">
    <text evidence="1">Belongs to the peptidase M16 family.</text>
</comment>
<feature type="chain" id="PRO_5003127004" evidence="2">
    <location>
        <begin position="25"/>
        <end position="452"/>
    </location>
</feature>
<feature type="domain" description="Peptidase M16 C-terminal" evidence="4">
    <location>
        <begin position="203"/>
        <end position="379"/>
    </location>
</feature>
<keyword evidence="2" id="KW-0732">Signal</keyword>
<proteinExistence type="inferred from homology"/>
<dbReference type="PROSITE" id="PS51257">
    <property type="entry name" value="PROKAR_LIPOPROTEIN"/>
    <property type="match status" value="1"/>
</dbReference>
<dbReference type="SUPFAM" id="SSF63411">
    <property type="entry name" value="LuxS/MPP-like metallohydrolase"/>
    <property type="match status" value="2"/>
</dbReference>
<dbReference type="InterPro" id="IPR007863">
    <property type="entry name" value="Peptidase_M16_C"/>
</dbReference>
<gene>
    <name evidence="5" type="ordered locus">Acear_1507</name>
</gene>
<dbReference type="RefSeq" id="WP_013278460.1">
    <property type="nucleotide sequence ID" value="NC_014378.1"/>
</dbReference>
<evidence type="ECO:0000256" key="1">
    <source>
        <dbReference type="ARBA" id="ARBA00007261"/>
    </source>
</evidence>
<dbReference type="OrthoDB" id="9811314at2"/>
<dbReference type="HOGENOM" id="CLU_009902_1_1_9"/>
<evidence type="ECO:0000256" key="2">
    <source>
        <dbReference type="SAM" id="SignalP"/>
    </source>
</evidence>
<reference evidence="5 6" key="1">
    <citation type="journal article" date="2010" name="Stand. Genomic Sci.">
        <title>Complete genome sequence of Acetohalobium arabaticum type strain (Z-7288).</title>
        <authorList>
            <person name="Sikorski J."/>
            <person name="Lapidus A."/>
            <person name="Chertkov O."/>
            <person name="Lucas S."/>
            <person name="Copeland A."/>
            <person name="Glavina Del Rio T."/>
            <person name="Nolan M."/>
            <person name="Tice H."/>
            <person name="Cheng J.F."/>
            <person name="Han C."/>
            <person name="Brambilla E."/>
            <person name="Pitluck S."/>
            <person name="Liolios K."/>
            <person name="Ivanova N."/>
            <person name="Mavromatis K."/>
            <person name="Mikhailova N."/>
            <person name="Pati A."/>
            <person name="Bruce D."/>
            <person name="Detter C."/>
            <person name="Tapia R."/>
            <person name="Goodwin L."/>
            <person name="Chen A."/>
            <person name="Palaniappan K."/>
            <person name="Land M."/>
            <person name="Hauser L."/>
            <person name="Chang Y.J."/>
            <person name="Jeffries C.D."/>
            <person name="Rohde M."/>
            <person name="Goker M."/>
            <person name="Spring S."/>
            <person name="Woyke T."/>
            <person name="Bristow J."/>
            <person name="Eisen J.A."/>
            <person name="Markowitz V."/>
            <person name="Hugenholtz P."/>
            <person name="Kyrpides N.C."/>
            <person name="Klenk H.P."/>
        </authorList>
    </citation>
    <scope>NUCLEOTIDE SEQUENCE [LARGE SCALE GENOMIC DNA]</scope>
    <source>
        <strain evidence="6">ATCC 49924 / DSM 5501 / Z-7288</strain>
    </source>
</reference>
<protein>
    <submittedName>
        <fullName evidence="5">Peptidase M16 domain protein</fullName>
    </submittedName>
</protein>
<dbReference type="AlphaFoldDB" id="D9QR74"/>
<dbReference type="InterPro" id="IPR050361">
    <property type="entry name" value="MPP/UQCRC_Complex"/>
</dbReference>
<dbReference type="Gene3D" id="3.30.830.10">
    <property type="entry name" value="Metalloenzyme, LuxS/M16 peptidase-like"/>
    <property type="match status" value="2"/>
</dbReference>
<dbReference type="Proteomes" id="UP000001661">
    <property type="component" value="Chromosome"/>
</dbReference>
<dbReference type="Pfam" id="PF00675">
    <property type="entry name" value="Peptidase_M16"/>
    <property type="match status" value="1"/>
</dbReference>
<dbReference type="GO" id="GO:0046872">
    <property type="term" value="F:metal ion binding"/>
    <property type="evidence" value="ECO:0007669"/>
    <property type="project" value="InterPro"/>
</dbReference>
<feature type="signal peptide" evidence="2">
    <location>
        <begin position="1"/>
        <end position="24"/>
    </location>
</feature>
<dbReference type="PANTHER" id="PTHR11851">
    <property type="entry name" value="METALLOPROTEASE"/>
    <property type="match status" value="1"/>
</dbReference>
<dbReference type="InterPro" id="IPR011765">
    <property type="entry name" value="Pept_M16_N"/>
</dbReference>
<feature type="domain" description="Peptidase M16 N-terminal" evidence="3">
    <location>
        <begin position="55"/>
        <end position="196"/>
    </location>
</feature>
<sequence length="452" mass="52706">MKRIVRLLLISLLIISCFVSTALAESNSNQKLFIPEVDYSHFKLENGLQIYVFEDHQVPLANFSLWYKVGSIDESEEVAGISHLLEHVMFLGTDTLKKDQIHQLIKSVGGTNNAGTYYDYTMYYEEIPSAKLELAMAIEADRMRNLRINPKEFKRERKVVKQERRMRLENNVYSSALEEIQAKAFTKSPLQHQIIGQMESLSNITAEDMQNYYTKYYAPNNAVMVVSGDVNAQEVYRLAKEYYGDYHPQQIERLKMKEPKQTEEKFIKLEKMTELPMVGMMYKIPEGNHPDIVPIEALLNIWINNATSRVKTELKQKQRIIIQAGGFPLAIRRPGHVLVYVMPMSEEMMDRVKEGIDQELHRLIEEGITDEELRIVKKAVLKERIFKQKNISSTARTVAQNVIRYGKPEFYQTEIKRWKNLTKEDIIRVAEKYFTEDNRTVGYVMPQKDKED</sequence>
<dbReference type="Pfam" id="PF05193">
    <property type="entry name" value="Peptidase_M16_C"/>
    <property type="match status" value="1"/>
</dbReference>
<evidence type="ECO:0000313" key="6">
    <source>
        <dbReference type="Proteomes" id="UP000001661"/>
    </source>
</evidence>